<proteinExistence type="predicted"/>
<dbReference type="AlphaFoldDB" id="F0F6H9"/>
<comment type="caution">
    <text evidence="2">The sequence shown here is derived from an EMBL/GenBank/DDBJ whole genome shotgun (WGS) entry which is preliminary data.</text>
</comment>
<keyword evidence="3" id="KW-1185">Reference proteome</keyword>
<dbReference type="EMBL" id="AEWX01000017">
    <property type="protein sequence ID" value="EGC20261.1"/>
    <property type="molecule type" value="Genomic_DNA"/>
</dbReference>
<evidence type="ECO:0000313" key="2">
    <source>
        <dbReference type="EMBL" id="EGC20261.1"/>
    </source>
</evidence>
<organism evidence="2 3">
    <name type="scientific">Prevotella multiformis DSM 16608</name>
    <dbReference type="NCBI Taxonomy" id="888743"/>
    <lineage>
        <taxon>Bacteria</taxon>
        <taxon>Pseudomonadati</taxon>
        <taxon>Bacteroidota</taxon>
        <taxon>Bacteroidia</taxon>
        <taxon>Bacteroidales</taxon>
        <taxon>Prevotellaceae</taxon>
        <taxon>Prevotella</taxon>
    </lineage>
</organism>
<evidence type="ECO:0000313" key="3">
    <source>
        <dbReference type="Proteomes" id="UP000005697"/>
    </source>
</evidence>
<feature type="compositionally biased region" description="Basic and acidic residues" evidence="1">
    <location>
        <begin position="10"/>
        <end position="34"/>
    </location>
</feature>
<name>F0F6H9_9BACT</name>
<gene>
    <name evidence="2" type="ORF">HMPREF9141_1201</name>
</gene>
<accession>F0F6H9</accession>
<evidence type="ECO:0000256" key="1">
    <source>
        <dbReference type="SAM" id="MobiDB-lite"/>
    </source>
</evidence>
<feature type="region of interest" description="Disordered" evidence="1">
    <location>
        <begin position="1"/>
        <end position="54"/>
    </location>
</feature>
<sequence length="54" mass="6120">MKETKRKGNRREGPAKRMGRETVRRPTSLHRDTETGQATPLRPTKKAGLSVSFL</sequence>
<dbReference type="HOGENOM" id="CLU_3046602_0_0_10"/>
<protein>
    <submittedName>
        <fullName evidence="2">Uncharacterized protein</fullName>
    </submittedName>
</protein>
<reference evidence="2 3" key="1">
    <citation type="submission" date="2011-01" db="EMBL/GenBank/DDBJ databases">
        <authorList>
            <person name="Muzny D."/>
            <person name="Qin X."/>
            <person name="Deng J."/>
            <person name="Jiang H."/>
            <person name="Liu Y."/>
            <person name="Qu J."/>
            <person name="Song X.-Z."/>
            <person name="Zhang L."/>
            <person name="Thornton R."/>
            <person name="Coyle M."/>
            <person name="Francisco L."/>
            <person name="Jackson L."/>
            <person name="Javaid M."/>
            <person name="Korchina V."/>
            <person name="Kovar C."/>
            <person name="Mata R."/>
            <person name="Mathew T."/>
            <person name="Ngo R."/>
            <person name="Nguyen L."/>
            <person name="Nguyen N."/>
            <person name="Okwuonu G."/>
            <person name="Ongeri F."/>
            <person name="Pham C."/>
            <person name="Simmons D."/>
            <person name="Wilczek-Boney K."/>
            <person name="Hale W."/>
            <person name="Jakkamsetti A."/>
            <person name="Pham P."/>
            <person name="Ruth R."/>
            <person name="San Lucas F."/>
            <person name="Warren J."/>
            <person name="Zhang J."/>
            <person name="Zhao Z."/>
            <person name="Zhou C."/>
            <person name="Zhu D."/>
            <person name="Lee S."/>
            <person name="Bess C."/>
            <person name="Blankenburg K."/>
            <person name="Forbes L."/>
            <person name="Fu Q."/>
            <person name="Gubbala S."/>
            <person name="Hirani K."/>
            <person name="Jayaseelan J.C."/>
            <person name="Lara F."/>
            <person name="Munidasa M."/>
            <person name="Palculict T."/>
            <person name="Patil S."/>
            <person name="Pu L.-L."/>
            <person name="Saada N."/>
            <person name="Tang L."/>
            <person name="Weissenberger G."/>
            <person name="Zhu Y."/>
            <person name="Hemphill L."/>
            <person name="Shang Y."/>
            <person name="Youmans B."/>
            <person name="Ayvaz T."/>
            <person name="Ross M."/>
            <person name="Santibanez J."/>
            <person name="Aqrawi P."/>
            <person name="Gross S."/>
            <person name="Joshi V."/>
            <person name="Fowler G."/>
            <person name="Nazareth L."/>
            <person name="Reid J."/>
            <person name="Worley K."/>
            <person name="Petrosino J."/>
            <person name="Highlander S."/>
            <person name="Gibbs R."/>
        </authorList>
    </citation>
    <scope>NUCLEOTIDE SEQUENCE [LARGE SCALE GENOMIC DNA]</scope>
    <source>
        <strain evidence="2 3">DSM 16608</strain>
    </source>
</reference>
<dbReference type="Proteomes" id="UP000005697">
    <property type="component" value="Unassembled WGS sequence"/>
</dbReference>